<keyword evidence="3" id="KW-1185">Reference proteome</keyword>
<dbReference type="AlphaFoldDB" id="A0A4P9ZYS9"/>
<feature type="signal peptide" evidence="1">
    <location>
        <begin position="1"/>
        <end position="17"/>
    </location>
</feature>
<evidence type="ECO:0000256" key="1">
    <source>
        <dbReference type="SAM" id="SignalP"/>
    </source>
</evidence>
<feature type="chain" id="PRO_5020657283" evidence="1">
    <location>
        <begin position="18"/>
        <end position="184"/>
    </location>
</feature>
<accession>A0A4P9ZYS9</accession>
<evidence type="ECO:0000313" key="3">
    <source>
        <dbReference type="Proteomes" id="UP000268162"/>
    </source>
</evidence>
<dbReference type="EMBL" id="ML002390">
    <property type="protein sequence ID" value="RKP38231.1"/>
    <property type="molecule type" value="Genomic_DNA"/>
</dbReference>
<dbReference type="Proteomes" id="UP000268162">
    <property type="component" value="Unassembled WGS sequence"/>
</dbReference>
<gene>
    <name evidence="2" type="ORF">BJ085DRAFT_35985</name>
</gene>
<reference evidence="3" key="1">
    <citation type="journal article" date="2018" name="Nat. Microbiol.">
        <title>Leveraging single-cell genomics to expand the fungal tree of life.</title>
        <authorList>
            <person name="Ahrendt S.R."/>
            <person name="Quandt C.A."/>
            <person name="Ciobanu D."/>
            <person name="Clum A."/>
            <person name="Salamov A."/>
            <person name="Andreopoulos B."/>
            <person name="Cheng J.F."/>
            <person name="Woyke T."/>
            <person name="Pelin A."/>
            <person name="Henrissat B."/>
            <person name="Reynolds N.K."/>
            <person name="Benny G.L."/>
            <person name="Smith M.E."/>
            <person name="James T.Y."/>
            <person name="Grigoriev I.V."/>
        </authorList>
    </citation>
    <scope>NUCLEOTIDE SEQUENCE [LARGE SCALE GENOMIC DNA]</scope>
    <source>
        <strain evidence="3">RSA 468</strain>
    </source>
</reference>
<name>A0A4P9ZYS9_9FUNG</name>
<keyword evidence="1" id="KW-0732">Signal</keyword>
<evidence type="ECO:0000313" key="2">
    <source>
        <dbReference type="EMBL" id="RKP38231.1"/>
    </source>
</evidence>
<proteinExistence type="predicted"/>
<protein>
    <submittedName>
        <fullName evidence="2">Uncharacterized protein</fullName>
    </submittedName>
</protein>
<organism evidence="2 3">
    <name type="scientific">Dimargaris cristalligena</name>
    <dbReference type="NCBI Taxonomy" id="215637"/>
    <lineage>
        <taxon>Eukaryota</taxon>
        <taxon>Fungi</taxon>
        <taxon>Fungi incertae sedis</taxon>
        <taxon>Zoopagomycota</taxon>
        <taxon>Kickxellomycotina</taxon>
        <taxon>Dimargaritomycetes</taxon>
        <taxon>Dimargaritales</taxon>
        <taxon>Dimargaritaceae</taxon>
        <taxon>Dimargaris</taxon>
    </lineage>
</organism>
<sequence length="184" mass="20761">MKPWHLVFAILPWVVGAIPAPFYVAEPHEVASRNWFNFINPVVDRAATTFAAGLNPPQNVVCTVGWMAAHLIVDGEEVPVETAHTFPIVDAHQPMMMMVEELPRDITTTTTTTGGYGDYNGHYQLSPAEWPQEINCVGFMESDTLFLCHYNLDPHFILREQLLQPNTIVIDDSIADDFNCRQYN</sequence>